<accession>A0A1E7X6U5</accession>
<dbReference type="InterPro" id="IPR003344">
    <property type="entry name" value="Big_1_dom"/>
</dbReference>
<name>A0A1E7X6U5_9BURK</name>
<feature type="domain" description="Big-1" evidence="3">
    <location>
        <begin position="181"/>
        <end position="280"/>
    </location>
</feature>
<proteinExistence type="inferred from homology"/>
<dbReference type="PATRIC" id="fig|762836.4.peg.451"/>
<evidence type="ECO:0000259" key="3">
    <source>
        <dbReference type="PROSITE" id="PS51127"/>
    </source>
</evidence>
<reference evidence="5" key="1">
    <citation type="journal article" date="2016" name="Front. Microbiol.">
        <title>Molecular Keys to the Janthinobacterium and Duganella spp. Interaction with the Plant Pathogen Fusarium graminearum.</title>
        <authorList>
            <person name="Haack F.S."/>
            <person name="Poehlein A."/>
            <person name="Kroger C."/>
            <person name="Voigt C.A."/>
            <person name="Piepenbring M."/>
            <person name="Bode H.B."/>
            <person name="Daniel R."/>
            <person name="Schafer W."/>
            <person name="Streit W.R."/>
        </authorList>
    </citation>
    <scope>NUCLEOTIDE SEQUENCE [LARGE SCALE GENOMIC DNA]</scope>
    <source>
        <strain evidence="5">T54</strain>
    </source>
</reference>
<feature type="signal peptide" evidence="2">
    <location>
        <begin position="1"/>
        <end position="24"/>
    </location>
</feature>
<gene>
    <name evidence="4" type="ORF">DUPY_04250</name>
</gene>
<comment type="similarity">
    <text evidence="1">Belongs to the intimin/invasin family.</text>
</comment>
<dbReference type="PROSITE" id="PS51257">
    <property type="entry name" value="PROKAR_LIPOPROTEIN"/>
    <property type="match status" value="1"/>
</dbReference>
<organism evidence="4 5">
    <name type="scientific">Duganella phyllosphaerae</name>
    <dbReference type="NCBI Taxonomy" id="762836"/>
    <lineage>
        <taxon>Bacteria</taxon>
        <taxon>Pseudomonadati</taxon>
        <taxon>Pseudomonadota</taxon>
        <taxon>Betaproteobacteria</taxon>
        <taxon>Burkholderiales</taxon>
        <taxon>Oxalobacteraceae</taxon>
        <taxon>Telluria group</taxon>
        <taxon>Duganella</taxon>
    </lineage>
</organism>
<keyword evidence="2" id="KW-0732">Signal</keyword>
<comment type="caution">
    <text evidence="4">The sequence shown here is derived from an EMBL/GenBank/DDBJ whole genome shotgun (WGS) entry which is preliminary data.</text>
</comment>
<evidence type="ECO:0000313" key="4">
    <source>
        <dbReference type="EMBL" id="OFA08873.1"/>
    </source>
</evidence>
<sequence length="976" mass="96238">MKRTTSGRRSSGYLLQVFLAFALAAMLAACGGGGASGDKGCTTLDPNRDPALPGCATTAPVTPVAPAPVMTLALTDSTGAALSTITSERPGTLVALFKTGANVAVANTLVTFTSTDRTAVFLPGAGTAITNAAGVASISLPIGATAGAFGVTATASVDGKTATATVNYNVSLPPAAGSASLVLALNDVNGVPTNAVTPARPGSLAATVRDAAGAVIPNALVRFVTTDTTATLVPSTGTALTNAAGVAQVAVPAGSVTGAYAATASITVGGRALTASANYTATIPPVAPVPTPPPPTLTLTLINPAGASTINVAPDSPGTLVATVRDTASAPVANALVTFTSNDRTASLTPVSGTALTDANGRATLAVNAGTSPGGYSATAGATVAGLSLSASTNYAVTFPTLTLSTPALAPASLAAGGTASVSATLFNGGTPYLPVQSVAFSSPCAAAGKARLVTPVNTVNGVATTSYTDLGCGASDPVTASVAYNGSTLTTSATLTVRLATTGQLLFVSALPQNIALKGTGGAGRQETATVTFKVLDGAGKPFAGQVVNFALDTSVGGLALSPATATTGADGTVSTVVSSGTINTPVRVSALLPGGGISTVSDQLVVSTGVPEQASFSLSALVRNVEGGSFNGCTAPAGTTLTARLADRFHNPAPDGTAVSFTAEGGTVDASCLTGETSTTLTDGTVIKQKGTPGECTVRFCAASPRPADGRVTVLAYALGEESFVDANGNNRYDAGEVFTDLDEPFRNDRAVTDANAAGSNDAYASNSATRVAGEPFIDTDGNGAWTTAGNGVYNGVLRAPGAGSGATVHLRQAMVMVLSNSTPAVSLLDQALNGAPTIGTLALSQCVSGQPFVNQTRTFRFAIRDNNPTVFAANVRAAHPDWLFDLPGNPLPAGTRINFSTSNGRLLSAANAVVQNTVSPDAAGWIYSVQMVSDASSALGSNACINEVTSGALTITVTTPNGVATSVAYPVTD</sequence>
<dbReference type="EMBL" id="LROM01000031">
    <property type="protein sequence ID" value="OFA08873.1"/>
    <property type="molecule type" value="Genomic_DNA"/>
</dbReference>
<dbReference type="InterPro" id="IPR013783">
    <property type="entry name" value="Ig-like_fold"/>
</dbReference>
<protein>
    <submittedName>
        <fullName evidence="4">Bacterial Ig-like domain protein</fullName>
    </submittedName>
</protein>
<dbReference type="RefSeq" id="WP_070246048.1">
    <property type="nucleotide sequence ID" value="NZ_LROM01000031.1"/>
</dbReference>
<dbReference type="PROSITE" id="PS51127">
    <property type="entry name" value="BIG1"/>
    <property type="match status" value="2"/>
</dbReference>
<dbReference type="SUPFAM" id="SSF49373">
    <property type="entry name" value="Invasin/intimin cell-adhesion fragments"/>
    <property type="match status" value="4"/>
</dbReference>
<dbReference type="OrthoDB" id="5522233at2"/>
<dbReference type="Proteomes" id="UP000175989">
    <property type="component" value="Unassembled WGS sequence"/>
</dbReference>
<evidence type="ECO:0000256" key="2">
    <source>
        <dbReference type="SAM" id="SignalP"/>
    </source>
</evidence>
<evidence type="ECO:0000256" key="1">
    <source>
        <dbReference type="ARBA" id="ARBA00010116"/>
    </source>
</evidence>
<dbReference type="Gene3D" id="2.60.40.10">
    <property type="entry name" value="Immunoglobulins"/>
    <property type="match status" value="4"/>
</dbReference>
<dbReference type="SMART" id="SM00634">
    <property type="entry name" value="BID_1"/>
    <property type="match status" value="3"/>
</dbReference>
<evidence type="ECO:0000313" key="5">
    <source>
        <dbReference type="Proteomes" id="UP000175989"/>
    </source>
</evidence>
<dbReference type="AlphaFoldDB" id="A0A1E7X6U5"/>
<feature type="domain" description="Big-1" evidence="3">
    <location>
        <begin position="299"/>
        <end position="400"/>
    </location>
</feature>
<keyword evidence="5" id="KW-1185">Reference proteome</keyword>
<feature type="chain" id="PRO_5009208455" evidence="2">
    <location>
        <begin position="25"/>
        <end position="976"/>
    </location>
</feature>
<dbReference type="InterPro" id="IPR008964">
    <property type="entry name" value="Invasin/intimin_cell_adhesion"/>
</dbReference>